<dbReference type="Pfam" id="PF22662">
    <property type="entry name" value="Csa3_N"/>
    <property type="match status" value="1"/>
</dbReference>
<sequence length="219" mass="24700">MKGMVAAVGFDERPFLHCLLEAFRRKSVPEKAVLLVPITKDKRNETVMANLKDLLRGFNIDIEVKELDPFDLLSSIASVYDSIREFEEVVACLSGGMRALVLAIYTALLSLPMEVHPNVKLYLEIEGDPTSGKVYALDEISSHLLGLYGRKDVRARIIEIVKKVNEEGRGATFSDIHKVLKKERSKATIHKTLEKLVEEGILVRNGEGEYYLSWLKKNN</sequence>
<dbReference type="KEGG" id="iis:EYM_06250"/>
<gene>
    <name evidence="2" type="ORF">EYM_06250</name>
</gene>
<dbReference type="SUPFAM" id="SSF46785">
    <property type="entry name" value="Winged helix' DNA-binding domain"/>
    <property type="match status" value="1"/>
</dbReference>
<evidence type="ECO:0000259" key="1">
    <source>
        <dbReference type="Pfam" id="PF22662"/>
    </source>
</evidence>
<keyword evidence="3" id="KW-1185">Reference proteome</keyword>
<dbReference type="GeneID" id="30680626"/>
<reference evidence="2 3" key="1">
    <citation type="submission" date="2013-11" db="EMBL/GenBank/DDBJ databases">
        <title>Comparative genomics of Ignicoccus.</title>
        <authorList>
            <person name="Podar M."/>
        </authorList>
    </citation>
    <scope>NUCLEOTIDE SEQUENCE [LARGE SCALE GENOMIC DNA]</scope>
    <source>
        <strain evidence="2 3">DSM 13165</strain>
    </source>
</reference>
<dbReference type="EMBL" id="CP006867">
    <property type="protein sequence ID" value="ALU12669.1"/>
    <property type="molecule type" value="Genomic_DNA"/>
</dbReference>
<name>A0A0U2MBI7_9CREN</name>
<dbReference type="OrthoDB" id="17591at2157"/>
<dbReference type="STRING" id="940295.EYM_06250"/>
<proteinExistence type="predicted"/>
<accession>A0A0U2MBI7</accession>
<protein>
    <recommendedName>
        <fullName evidence="1">Csa3 N-terminal domain-containing protein</fullName>
    </recommendedName>
</protein>
<dbReference type="InterPro" id="IPR036390">
    <property type="entry name" value="WH_DNA-bd_sf"/>
</dbReference>
<evidence type="ECO:0000313" key="2">
    <source>
        <dbReference type="EMBL" id="ALU12669.1"/>
    </source>
</evidence>
<dbReference type="InterPro" id="IPR054588">
    <property type="entry name" value="Csa3_N"/>
</dbReference>
<dbReference type="RefSeq" id="WP_075050141.1">
    <property type="nucleotide sequence ID" value="NZ_CP006867.1"/>
</dbReference>
<organism evidence="2 3">
    <name type="scientific">Ignicoccus islandicus DSM 13165</name>
    <dbReference type="NCBI Taxonomy" id="940295"/>
    <lineage>
        <taxon>Archaea</taxon>
        <taxon>Thermoproteota</taxon>
        <taxon>Thermoprotei</taxon>
        <taxon>Desulfurococcales</taxon>
        <taxon>Desulfurococcaceae</taxon>
        <taxon>Ignicoccus</taxon>
    </lineage>
</organism>
<evidence type="ECO:0000313" key="3">
    <source>
        <dbReference type="Proteomes" id="UP000060778"/>
    </source>
</evidence>
<dbReference type="Proteomes" id="UP000060778">
    <property type="component" value="Chromosome"/>
</dbReference>
<feature type="domain" description="Csa3 N-terminal" evidence="1">
    <location>
        <begin position="4"/>
        <end position="111"/>
    </location>
</feature>
<dbReference type="Gene3D" id="1.10.10.10">
    <property type="entry name" value="Winged helix-like DNA-binding domain superfamily/Winged helix DNA-binding domain"/>
    <property type="match status" value="1"/>
</dbReference>
<dbReference type="AlphaFoldDB" id="A0A0U2MBI7"/>
<dbReference type="Gene3D" id="3.40.50.11700">
    <property type="match status" value="1"/>
</dbReference>
<dbReference type="InterPro" id="IPR036388">
    <property type="entry name" value="WH-like_DNA-bd_sf"/>
</dbReference>